<dbReference type="EMBL" id="QPIG01000001">
    <property type="protein sequence ID" value="RCU58827.1"/>
    <property type="molecule type" value="Genomic_DNA"/>
</dbReference>
<evidence type="ECO:0000313" key="9">
    <source>
        <dbReference type="Proteomes" id="UP000252249"/>
    </source>
</evidence>
<dbReference type="GO" id="GO:0009279">
    <property type="term" value="C:cell outer membrane"/>
    <property type="evidence" value="ECO:0007669"/>
    <property type="project" value="UniProtKB-SubCell"/>
</dbReference>
<feature type="domain" description="RagB/SusD" evidence="6">
    <location>
        <begin position="309"/>
        <end position="475"/>
    </location>
</feature>
<dbReference type="OrthoDB" id="5694214at2"/>
<dbReference type="Gene3D" id="1.25.40.390">
    <property type="match status" value="1"/>
</dbReference>
<dbReference type="Gene3D" id="1.25.40.900">
    <property type="match status" value="1"/>
</dbReference>
<evidence type="ECO:0000256" key="2">
    <source>
        <dbReference type="ARBA" id="ARBA00006275"/>
    </source>
</evidence>
<name>A0A368P7G8_9FLAO</name>
<dbReference type="Gene3D" id="2.20.20.130">
    <property type="match status" value="1"/>
</dbReference>
<comment type="similarity">
    <text evidence="2">Belongs to the SusD family.</text>
</comment>
<dbReference type="InterPro" id="IPR011990">
    <property type="entry name" value="TPR-like_helical_dom_sf"/>
</dbReference>
<feature type="domain" description="SusD-like N-terminal" evidence="7">
    <location>
        <begin position="23"/>
        <end position="225"/>
    </location>
</feature>
<gene>
    <name evidence="8" type="ORF">DU428_05510</name>
</gene>
<evidence type="ECO:0000256" key="1">
    <source>
        <dbReference type="ARBA" id="ARBA00004442"/>
    </source>
</evidence>
<proteinExistence type="inferred from homology"/>
<reference evidence="8 9" key="1">
    <citation type="submission" date="2018-07" db="EMBL/GenBank/DDBJ databases">
        <title>Oceanihabitans testaceum sp. nov., isolated from marine sediment.</title>
        <authorList>
            <person name="Li C.-M."/>
        </authorList>
    </citation>
    <scope>NUCLEOTIDE SEQUENCE [LARGE SCALE GENOMIC DNA]</scope>
    <source>
        <strain evidence="8 9">S9-10</strain>
    </source>
</reference>
<organism evidence="8 9">
    <name type="scientific">Oceanihabitans sediminis</name>
    <dbReference type="NCBI Taxonomy" id="1812012"/>
    <lineage>
        <taxon>Bacteria</taxon>
        <taxon>Pseudomonadati</taxon>
        <taxon>Bacteroidota</taxon>
        <taxon>Flavobacteriia</taxon>
        <taxon>Flavobacteriales</taxon>
        <taxon>Flavobacteriaceae</taxon>
        <taxon>Oceanihabitans</taxon>
    </lineage>
</organism>
<dbReference type="RefSeq" id="WP_072349821.1">
    <property type="nucleotide sequence ID" value="NZ_JAWWDI010000028.1"/>
</dbReference>
<evidence type="ECO:0000256" key="5">
    <source>
        <dbReference type="ARBA" id="ARBA00023237"/>
    </source>
</evidence>
<dbReference type="SUPFAM" id="SSF48452">
    <property type="entry name" value="TPR-like"/>
    <property type="match status" value="1"/>
</dbReference>
<evidence type="ECO:0000313" key="8">
    <source>
        <dbReference type="EMBL" id="RCU58827.1"/>
    </source>
</evidence>
<accession>A0A368P7G8</accession>
<sequence>MKKYLYISIFAIGALFSSCDDNLDKTPFSSVGENDALTSEIAFENATLGLYTLAISPSYYGEEMMSFPDVISDNLIFSAEGRGTQKAYHEWQFNENITKGGFMAQAYAVVRHANFILDNIDNIPQTPARDHIQAQALAMRALSHFNITNTFSKIPTQDAGALSSLGMPYVTSSDILQEPGSRGTVEAIYNGIINDLETAKNLVGADDIIKINKNAINGLLSRVYLYRGMYAEAAAAADDVTASVATFGNFPGVWDDSSDDGVLFKLKNLDADTGVSVNTPYSQTVSSGVRSEYVVDFDLFNLYGGTDIRKATYVETSAYNGKNYNHVAKHMESSINLGSGVVDIKVIRMAEVMLNKAEALAMPGPAQDEAAALAALDAVRSQRYSSFVSGNETGQPLLDAIALERRLELAFEGHRFYDIKRSGEGINRSGAGQYADGTGLATLFTTLPAGDCKFQLPIPKTEMDVNPNMEQNPCYN</sequence>
<dbReference type="Pfam" id="PF07980">
    <property type="entry name" value="SusD_RagB"/>
    <property type="match status" value="1"/>
</dbReference>
<dbReference type="Proteomes" id="UP000252249">
    <property type="component" value="Unassembled WGS sequence"/>
</dbReference>
<comment type="caution">
    <text evidence="8">The sequence shown here is derived from an EMBL/GenBank/DDBJ whole genome shotgun (WGS) entry which is preliminary data.</text>
</comment>
<dbReference type="PROSITE" id="PS51257">
    <property type="entry name" value="PROKAR_LIPOPROTEIN"/>
    <property type="match status" value="1"/>
</dbReference>
<comment type="subcellular location">
    <subcellularLocation>
        <location evidence="1">Cell outer membrane</location>
    </subcellularLocation>
</comment>
<dbReference type="InterPro" id="IPR033985">
    <property type="entry name" value="SusD-like_N"/>
</dbReference>
<dbReference type="InterPro" id="IPR012944">
    <property type="entry name" value="SusD_RagB_dom"/>
</dbReference>
<evidence type="ECO:0000259" key="7">
    <source>
        <dbReference type="Pfam" id="PF14322"/>
    </source>
</evidence>
<dbReference type="AlphaFoldDB" id="A0A368P7G8"/>
<keyword evidence="9" id="KW-1185">Reference proteome</keyword>
<keyword evidence="5" id="KW-0998">Cell outer membrane</keyword>
<dbReference type="Pfam" id="PF14322">
    <property type="entry name" value="SusD-like_3"/>
    <property type="match status" value="1"/>
</dbReference>
<protein>
    <submittedName>
        <fullName evidence="8">RagB/SusD family nutrient uptake outer membrane protein</fullName>
    </submittedName>
</protein>
<evidence type="ECO:0000259" key="6">
    <source>
        <dbReference type="Pfam" id="PF07980"/>
    </source>
</evidence>
<keyword evidence="3" id="KW-0732">Signal</keyword>
<evidence type="ECO:0000256" key="4">
    <source>
        <dbReference type="ARBA" id="ARBA00023136"/>
    </source>
</evidence>
<evidence type="ECO:0000256" key="3">
    <source>
        <dbReference type="ARBA" id="ARBA00022729"/>
    </source>
</evidence>
<keyword evidence="4" id="KW-0472">Membrane</keyword>